<accession>A0A6J0BLL9</accession>
<dbReference type="SUPFAM" id="SSF51658">
    <property type="entry name" value="Xylose isomerase-like"/>
    <property type="match status" value="1"/>
</dbReference>
<dbReference type="EC" id="5.3.1.22" evidence="4"/>
<dbReference type="FunFam" id="3.20.20.150:FF:000007">
    <property type="entry name" value="Hydroxypyruvate isomerase"/>
    <property type="match status" value="1"/>
</dbReference>
<dbReference type="RefSeq" id="XP_015514683.1">
    <property type="nucleotide sequence ID" value="XM_015659197.2"/>
</dbReference>
<evidence type="ECO:0000256" key="4">
    <source>
        <dbReference type="ARBA" id="ARBA00012570"/>
    </source>
</evidence>
<keyword evidence="6 9" id="KW-0413">Isomerase</keyword>
<comment type="function">
    <text evidence="2">Catalyzes the reversible isomerization between hydroxypyruvate and 2-hydroxy-3-oxopropanoate (also termed tartronate semialdehyde).</text>
</comment>
<evidence type="ECO:0000256" key="5">
    <source>
        <dbReference type="ARBA" id="ARBA00017985"/>
    </source>
</evidence>
<evidence type="ECO:0000256" key="6">
    <source>
        <dbReference type="ARBA" id="ARBA00023235"/>
    </source>
</evidence>
<comment type="similarity">
    <text evidence="3">Belongs to the hyi family.</text>
</comment>
<feature type="domain" description="Xylose isomerase-like TIM barrel" evidence="7">
    <location>
        <begin position="121"/>
        <end position="354"/>
    </location>
</feature>
<dbReference type="GO" id="GO:0008903">
    <property type="term" value="F:hydroxypyruvate isomerase activity"/>
    <property type="evidence" value="ECO:0007669"/>
    <property type="project" value="UniProtKB-EC"/>
</dbReference>
<dbReference type="GeneID" id="107220548"/>
<dbReference type="CTD" id="2695"/>
<reference evidence="9" key="1">
    <citation type="submission" date="2025-08" db="UniProtKB">
        <authorList>
            <consortium name="RefSeq"/>
        </authorList>
    </citation>
    <scope>IDENTIFICATION</scope>
    <source>
        <tissue evidence="9">Thorax and Abdomen</tissue>
    </source>
</reference>
<evidence type="ECO:0000259" key="7">
    <source>
        <dbReference type="Pfam" id="PF01261"/>
    </source>
</evidence>
<proteinExistence type="inferred from homology"/>
<comment type="catalytic activity">
    <reaction evidence="1">
        <text>3-hydroxypyruvate = 2-hydroxy-3-oxopropanoate</text>
        <dbReference type="Rhea" id="RHEA:11952"/>
        <dbReference type="ChEBI" id="CHEBI:17180"/>
        <dbReference type="ChEBI" id="CHEBI:57978"/>
        <dbReference type="EC" id="5.3.1.22"/>
    </reaction>
</comment>
<dbReference type="PANTHER" id="PTHR43489">
    <property type="entry name" value="ISOMERASE"/>
    <property type="match status" value="1"/>
</dbReference>
<dbReference type="InterPro" id="IPR036237">
    <property type="entry name" value="Xyl_isomerase-like_sf"/>
</dbReference>
<evidence type="ECO:0000256" key="2">
    <source>
        <dbReference type="ARBA" id="ARBA00002968"/>
    </source>
</evidence>
<evidence type="ECO:0000256" key="3">
    <source>
        <dbReference type="ARBA" id="ARBA00005962"/>
    </source>
</evidence>
<evidence type="ECO:0000313" key="8">
    <source>
        <dbReference type="Proteomes" id="UP000829291"/>
    </source>
</evidence>
<dbReference type="Proteomes" id="UP000829291">
    <property type="component" value="Chromosome 4"/>
</dbReference>
<keyword evidence="8" id="KW-1185">Reference proteome</keyword>
<organism evidence="9">
    <name type="scientific">Neodiprion lecontei</name>
    <name type="common">Redheaded pine sawfly</name>
    <dbReference type="NCBI Taxonomy" id="441921"/>
    <lineage>
        <taxon>Eukaryota</taxon>
        <taxon>Metazoa</taxon>
        <taxon>Ecdysozoa</taxon>
        <taxon>Arthropoda</taxon>
        <taxon>Hexapoda</taxon>
        <taxon>Insecta</taxon>
        <taxon>Pterygota</taxon>
        <taxon>Neoptera</taxon>
        <taxon>Endopterygota</taxon>
        <taxon>Hymenoptera</taxon>
        <taxon>Tenthredinoidea</taxon>
        <taxon>Diprionidae</taxon>
        <taxon>Diprioninae</taxon>
        <taxon>Neodiprion</taxon>
    </lineage>
</organism>
<dbReference type="Pfam" id="PF01261">
    <property type="entry name" value="AP_endonuc_2"/>
    <property type="match status" value="1"/>
</dbReference>
<protein>
    <recommendedName>
        <fullName evidence="5">Putative hydroxypyruvate isomerase</fullName>
        <ecNumber evidence="4">5.3.1.22</ecNumber>
    </recommendedName>
</protein>
<dbReference type="OrthoDB" id="4214675at2759"/>
<dbReference type="FunCoup" id="A0A6J0BLL9">
    <property type="interactions" value="31"/>
</dbReference>
<gene>
    <name evidence="9" type="primary">LOC107220548</name>
</gene>
<name>A0A6J0BLL9_NEOLC</name>
<dbReference type="AlphaFoldDB" id="A0A6J0BLL9"/>
<sequence>MSLGEFSKKVVKKNCRRKGTIIRSKEREVIKSIIEFCDQEARQKSLLFPLRQATKRAANYTKISERTVKRIREENKLGLEFADDDDYSTRKWSRGPTVTMKFASNLSFMFGESPKITERYQLAKQAGFKAVETGFPLGFTAQEVADARSKAGVKQVLINIFTGDVTKGEMGFAAIPGKEDEFKKSVALTIEYAKALDCKKIHVMSGKVESPNEINDSTYESNMRFAIEKFQAEDIVALIEPINSITMPNYYMNSFEKGLEIVKKINSPHLRLMLDLFHLQHARGNITRTIKEYLPYLGHVQVAQVPDRHEPDTAGELNYRYVFSLLEKEGYKDYIGLEYRPKAGSAEGLKWIKNFGYTL</sequence>
<dbReference type="GO" id="GO:0046487">
    <property type="term" value="P:glyoxylate metabolic process"/>
    <property type="evidence" value="ECO:0007669"/>
    <property type="project" value="TreeGrafter"/>
</dbReference>
<evidence type="ECO:0000313" key="9">
    <source>
        <dbReference type="RefSeq" id="XP_015514683.1"/>
    </source>
</evidence>
<dbReference type="Gene3D" id="3.20.20.150">
    <property type="entry name" value="Divalent-metal-dependent TIM barrel enzymes"/>
    <property type="match status" value="1"/>
</dbReference>
<dbReference type="KEGG" id="nlo:107220548"/>
<dbReference type="InParanoid" id="A0A6J0BLL9"/>
<dbReference type="PANTHER" id="PTHR43489:SF6">
    <property type="entry name" value="HYDROXYPYRUVATE ISOMERASE-RELATED"/>
    <property type="match status" value="1"/>
</dbReference>
<dbReference type="InterPro" id="IPR013022">
    <property type="entry name" value="Xyl_isomerase-like_TIM-brl"/>
</dbReference>
<evidence type="ECO:0000256" key="1">
    <source>
        <dbReference type="ARBA" id="ARBA00000476"/>
    </source>
</evidence>
<dbReference type="InterPro" id="IPR050417">
    <property type="entry name" value="Sugar_Epim/Isomerase"/>
</dbReference>